<keyword evidence="2" id="KW-1185">Reference proteome</keyword>
<dbReference type="EMBL" id="JASBWV010000018">
    <property type="protein sequence ID" value="KAJ9121131.1"/>
    <property type="molecule type" value="Genomic_DNA"/>
</dbReference>
<protein>
    <submittedName>
        <fullName evidence="1">Uncharacterized protein</fullName>
    </submittedName>
</protein>
<reference evidence="1" key="1">
    <citation type="submission" date="2023-04" db="EMBL/GenBank/DDBJ databases">
        <title>Draft Genome sequencing of Naganishia species isolated from polar environments using Oxford Nanopore Technology.</title>
        <authorList>
            <person name="Leo P."/>
            <person name="Venkateswaran K."/>
        </authorList>
    </citation>
    <scope>NUCLEOTIDE SEQUENCE</scope>
    <source>
        <strain evidence="1">DBVPG 5303</strain>
    </source>
</reference>
<proteinExistence type="predicted"/>
<organism evidence="1 2">
    <name type="scientific">Naganishia onofrii</name>
    <dbReference type="NCBI Taxonomy" id="1851511"/>
    <lineage>
        <taxon>Eukaryota</taxon>
        <taxon>Fungi</taxon>
        <taxon>Dikarya</taxon>
        <taxon>Basidiomycota</taxon>
        <taxon>Agaricomycotina</taxon>
        <taxon>Tremellomycetes</taxon>
        <taxon>Filobasidiales</taxon>
        <taxon>Filobasidiaceae</taxon>
        <taxon>Naganishia</taxon>
    </lineage>
</organism>
<comment type="caution">
    <text evidence="1">The sequence shown here is derived from an EMBL/GenBank/DDBJ whole genome shotgun (WGS) entry which is preliminary data.</text>
</comment>
<accession>A0ACC2XBY5</accession>
<dbReference type="Proteomes" id="UP001234202">
    <property type="component" value="Unassembled WGS sequence"/>
</dbReference>
<gene>
    <name evidence="1" type="ORF">QFC24_004804</name>
</gene>
<sequence length="738" mass="82219">MFSVVAVGRRLPSTCFGCRIAVQSLIAHPTPIVASSSSRSLASAAAAVAQPSDIQDLESLEQSERQSVDTGNPVLDSENNGKKPFKAGKGKEKSARLSKKQKKALENSRALAESLARSRKTGGQATSSAAKPVETNLPPVETPMASPDIQSSTTPAALTIEVLQQYRPTRSPPLRAPIDKYTKEYGRAYQRLDKAFVRDQLWELWRQLRSNVVETAKLHALVAEGQVMESPLPPPLPRLPNLSARTGKRQIIQSILEQWGWQRVEQVEREKQAQLWKNVTSEKDIPMTHAEAYLLLRRDPDFTQVLASEHRVALNMVLRPNLCFHVKGKNYILQEIEVAIDKRRKLINVQRMNKQDVPGGSITELYQTISNMSGAFLETDANNRLQISYLDPECKARALELLYRAHVQLNEDPKAAHVLALTGFQEDLVPSSSTAAVQTPQTYALYPFCPVSVSINSPMDSSHAMESTNDWAVTGKSVFRLRRLGGWFGSVGHSEDAATLPELDKTLARNVHNVQGQKSSVLREWLREDSLPAEVDVQNSTQYERHISMQQGHLLYSTPGTQERATLTPPGKLQGDHSLGSMCRRLESLEMHPVFIPSSALPFESAIAETSTPKRLRRVRYRSTSNRLSSDWVSTIEIEVPLENVKSADDDLESPSISESASQHVVDSTDTIAAPNVKHAYERSWHILCPDSDRDLSIQEEMSRPMDIEDIPELKPMMELLKSGIHPIGDNTSHLQEQ</sequence>
<evidence type="ECO:0000313" key="1">
    <source>
        <dbReference type="EMBL" id="KAJ9121131.1"/>
    </source>
</evidence>
<name>A0ACC2XBY5_9TREE</name>
<evidence type="ECO:0000313" key="2">
    <source>
        <dbReference type="Proteomes" id="UP001234202"/>
    </source>
</evidence>